<comment type="subcellular location">
    <subcellularLocation>
        <location evidence="1">Cell membrane</location>
        <topology evidence="1">Multi-pass membrane protein</topology>
    </subcellularLocation>
</comment>
<dbReference type="GO" id="GO:0005886">
    <property type="term" value="C:plasma membrane"/>
    <property type="evidence" value="ECO:0007669"/>
    <property type="project" value="UniProtKB-SubCell"/>
</dbReference>
<evidence type="ECO:0000256" key="2">
    <source>
        <dbReference type="ARBA" id="ARBA00010792"/>
    </source>
</evidence>
<evidence type="ECO:0000259" key="8">
    <source>
        <dbReference type="Pfam" id="PF09335"/>
    </source>
</evidence>
<dbReference type="AlphaFoldDB" id="A0A4S8QBI6"/>
<evidence type="ECO:0000256" key="3">
    <source>
        <dbReference type="ARBA" id="ARBA00022475"/>
    </source>
</evidence>
<reference evidence="10" key="1">
    <citation type="submission" date="2019-04" db="EMBL/GenBank/DDBJ databases">
        <title>Nocardioides xinjiangensis sp. nov.</title>
        <authorList>
            <person name="Liu S."/>
        </authorList>
    </citation>
    <scope>NUCLEOTIDE SEQUENCE [LARGE SCALE GENOMIC DNA]</scope>
    <source>
        <strain evidence="10">18</strain>
    </source>
</reference>
<comment type="similarity">
    <text evidence="2">Belongs to the DedA family.</text>
</comment>
<organism evidence="9 10">
    <name type="scientific">Glycomyces buryatensis</name>
    <dbReference type="NCBI Taxonomy" id="2570927"/>
    <lineage>
        <taxon>Bacteria</taxon>
        <taxon>Bacillati</taxon>
        <taxon>Actinomycetota</taxon>
        <taxon>Actinomycetes</taxon>
        <taxon>Glycomycetales</taxon>
        <taxon>Glycomycetaceae</taxon>
        <taxon>Glycomyces</taxon>
    </lineage>
</organism>
<sequence length="244" mass="26899">MTFLSATSVLAASAESPTDTQQYSGFIGWVLDLIDKFGEIGVGLALAIESLLPPVPSELILPVAGYLAYEGKMNFWLIMLCAAVGSMISSYVYYFAGYYFGRERTRWLFEKIPLLETKDFDLGERVFSRWGGVAVFVGRCVPLVRSAISIPAGIEKMSLWKFSLYTLTGSVLWNGIWVGLGFGFGPRIDPILTEYSGLLSNFVLGVIAALLLWFVIARVIKRIRKGPSDDAGTPTDTVILQRVK</sequence>
<feature type="transmembrane region" description="Helical" evidence="7">
    <location>
        <begin position="197"/>
        <end position="216"/>
    </location>
</feature>
<feature type="transmembrane region" description="Helical" evidence="7">
    <location>
        <begin position="164"/>
        <end position="185"/>
    </location>
</feature>
<accession>A0A4S8QBI6</accession>
<evidence type="ECO:0000256" key="6">
    <source>
        <dbReference type="ARBA" id="ARBA00023136"/>
    </source>
</evidence>
<keyword evidence="4 7" id="KW-0812">Transmembrane</keyword>
<dbReference type="PANTHER" id="PTHR42709">
    <property type="entry name" value="ALKALINE PHOSPHATASE LIKE PROTEIN"/>
    <property type="match status" value="1"/>
</dbReference>
<keyword evidence="5 7" id="KW-1133">Transmembrane helix</keyword>
<comment type="caution">
    <text evidence="9">The sequence shown here is derived from an EMBL/GenBank/DDBJ whole genome shotgun (WGS) entry which is preliminary data.</text>
</comment>
<evidence type="ECO:0000313" key="9">
    <source>
        <dbReference type="EMBL" id="THV41857.1"/>
    </source>
</evidence>
<dbReference type="InterPro" id="IPR051311">
    <property type="entry name" value="DedA_domain"/>
</dbReference>
<evidence type="ECO:0000256" key="5">
    <source>
        <dbReference type="ARBA" id="ARBA00022989"/>
    </source>
</evidence>
<feature type="domain" description="VTT" evidence="8">
    <location>
        <begin position="55"/>
        <end position="181"/>
    </location>
</feature>
<reference evidence="9 10" key="2">
    <citation type="submission" date="2019-05" db="EMBL/GenBank/DDBJ databases">
        <title>Glycomyces buryatensis sp. nov.</title>
        <authorList>
            <person name="Nikitina E."/>
        </authorList>
    </citation>
    <scope>NUCLEOTIDE SEQUENCE [LARGE SCALE GENOMIC DNA]</scope>
    <source>
        <strain evidence="9 10">18</strain>
    </source>
</reference>
<dbReference type="RefSeq" id="WP_136534220.1">
    <property type="nucleotide sequence ID" value="NZ_STGY01000037.1"/>
</dbReference>
<dbReference type="InterPro" id="IPR032816">
    <property type="entry name" value="VTT_dom"/>
</dbReference>
<evidence type="ECO:0000256" key="1">
    <source>
        <dbReference type="ARBA" id="ARBA00004651"/>
    </source>
</evidence>
<dbReference type="EMBL" id="STGY01000037">
    <property type="protein sequence ID" value="THV41857.1"/>
    <property type="molecule type" value="Genomic_DNA"/>
</dbReference>
<gene>
    <name evidence="9" type="ORF">FAB82_09040</name>
</gene>
<feature type="transmembrane region" description="Helical" evidence="7">
    <location>
        <begin position="75"/>
        <end position="96"/>
    </location>
</feature>
<evidence type="ECO:0000313" key="10">
    <source>
        <dbReference type="Proteomes" id="UP000308760"/>
    </source>
</evidence>
<evidence type="ECO:0000256" key="4">
    <source>
        <dbReference type="ARBA" id="ARBA00022692"/>
    </source>
</evidence>
<keyword evidence="6 7" id="KW-0472">Membrane</keyword>
<dbReference type="Proteomes" id="UP000308760">
    <property type="component" value="Unassembled WGS sequence"/>
</dbReference>
<keyword evidence="3" id="KW-1003">Cell membrane</keyword>
<protein>
    <submittedName>
        <fullName evidence="9">DedA family protein</fullName>
    </submittedName>
</protein>
<evidence type="ECO:0000256" key="7">
    <source>
        <dbReference type="SAM" id="Phobius"/>
    </source>
</evidence>
<dbReference type="Pfam" id="PF09335">
    <property type="entry name" value="VTT_dom"/>
    <property type="match status" value="1"/>
</dbReference>
<dbReference type="PANTHER" id="PTHR42709:SF6">
    <property type="entry name" value="UNDECAPRENYL PHOSPHATE TRANSPORTER A"/>
    <property type="match status" value="1"/>
</dbReference>
<keyword evidence="10" id="KW-1185">Reference proteome</keyword>
<name>A0A4S8QBI6_9ACTN</name>
<proteinExistence type="inferred from homology"/>
<dbReference type="OrthoDB" id="9813426at2"/>